<dbReference type="Pfam" id="PF00196">
    <property type="entry name" value="GerE"/>
    <property type="match status" value="1"/>
</dbReference>
<dbReference type="Proteomes" id="UP001245285">
    <property type="component" value="Unassembled WGS sequence"/>
</dbReference>
<evidence type="ECO:0000256" key="3">
    <source>
        <dbReference type="ARBA" id="ARBA00023163"/>
    </source>
</evidence>
<evidence type="ECO:0000256" key="2">
    <source>
        <dbReference type="ARBA" id="ARBA00023125"/>
    </source>
</evidence>
<sequence>MGRSLENKALQKKIKDFTPYAEMIPEVVVIHQLHPFTPCYMTSNGLEQLGTYLEELKEIGADYHKRFFNNGDMEGFVTKLKKLISSGDEKGTFTFFQQVKLKDRNDWVWHIASARIFLKDKGGNPTHIITVAIPIDQLKHIPNKAQRFLNENDFFQTNNVKFLSLGFRAKEVLRLVALGKSSSEIAEELFISVETVQTHRKLIKQKLSISSSYEFTLYAHAFDLI</sequence>
<reference evidence="5 6" key="1">
    <citation type="submission" date="2023-09" db="EMBL/GenBank/DDBJ databases">
        <authorList>
            <person name="Rey-Velasco X."/>
        </authorList>
    </citation>
    <scope>NUCLEOTIDE SEQUENCE [LARGE SCALE GENOMIC DNA]</scope>
    <source>
        <strain evidence="5 6">F260</strain>
    </source>
</reference>
<keyword evidence="2" id="KW-0238">DNA-binding</keyword>
<gene>
    <name evidence="5" type="ORF">RM545_13780</name>
</gene>
<proteinExistence type="predicted"/>
<dbReference type="PANTHER" id="PTHR44688">
    <property type="entry name" value="DNA-BINDING TRANSCRIPTIONAL ACTIVATOR DEVR_DOSR"/>
    <property type="match status" value="1"/>
</dbReference>
<organism evidence="5 6">
    <name type="scientific">Autumnicola lenta</name>
    <dbReference type="NCBI Taxonomy" id="3075593"/>
    <lineage>
        <taxon>Bacteria</taxon>
        <taxon>Pseudomonadati</taxon>
        <taxon>Bacteroidota</taxon>
        <taxon>Flavobacteriia</taxon>
        <taxon>Flavobacteriales</taxon>
        <taxon>Flavobacteriaceae</taxon>
        <taxon>Autumnicola</taxon>
    </lineage>
</organism>
<comment type="caution">
    <text evidence="5">The sequence shown here is derived from an EMBL/GenBank/DDBJ whole genome shotgun (WGS) entry which is preliminary data.</text>
</comment>
<keyword evidence="3" id="KW-0804">Transcription</keyword>
<dbReference type="PANTHER" id="PTHR44688:SF16">
    <property type="entry name" value="DNA-BINDING TRANSCRIPTIONAL ACTIVATOR DEVR_DOSR"/>
    <property type="match status" value="1"/>
</dbReference>
<dbReference type="SUPFAM" id="SSF46894">
    <property type="entry name" value="C-terminal effector domain of the bipartite response regulators"/>
    <property type="match status" value="1"/>
</dbReference>
<feature type="domain" description="HTH luxR-type" evidence="4">
    <location>
        <begin position="158"/>
        <end position="223"/>
    </location>
</feature>
<dbReference type="PRINTS" id="PR00038">
    <property type="entry name" value="HTHLUXR"/>
</dbReference>
<evidence type="ECO:0000259" key="4">
    <source>
        <dbReference type="PROSITE" id="PS50043"/>
    </source>
</evidence>
<evidence type="ECO:0000313" key="6">
    <source>
        <dbReference type="Proteomes" id="UP001245285"/>
    </source>
</evidence>
<evidence type="ECO:0000256" key="1">
    <source>
        <dbReference type="ARBA" id="ARBA00023015"/>
    </source>
</evidence>
<accession>A0ABU3CN35</accession>
<dbReference type="CDD" id="cd06170">
    <property type="entry name" value="LuxR_C_like"/>
    <property type="match status" value="1"/>
</dbReference>
<evidence type="ECO:0000313" key="5">
    <source>
        <dbReference type="EMBL" id="MDT0647765.1"/>
    </source>
</evidence>
<dbReference type="InterPro" id="IPR016032">
    <property type="entry name" value="Sig_transdc_resp-reg_C-effctor"/>
</dbReference>
<keyword evidence="6" id="KW-1185">Reference proteome</keyword>
<keyword evidence="1" id="KW-0805">Transcription regulation</keyword>
<dbReference type="EMBL" id="JAVRHO010000021">
    <property type="protein sequence ID" value="MDT0647765.1"/>
    <property type="molecule type" value="Genomic_DNA"/>
</dbReference>
<dbReference type="InterPro" id="IPR000792">
    <property type="entry name" value="Tscrpt_reg_LuxR_C"/>
</dbReference>
<dbReference type="Gene3D" id="1.10.10.10">
    <property type="entry name" value="Winged helix-like DNA-binding domain superfamily/Winged helix DNA-binding domain"/>
    <property type="match status" value="1"/>
</dbReference>
<name>A0ABU3CN35_9FLAO</name>
<dbReference type="RefSeq" id="WP_311495868.1">
    <property type="nucleotide sequence ID" value="NZ_JAVRHO010000021.1"/>
</dbReference>
<dbReference type="SMART" id="SM00421">
    <property type="entry name" value="HTH_LUXR"/>
    <property type="match status" value="1"/>
</dbReference>
<protein>
    <submittedName>
        <fullName evidence="5">LuxR C-terminal-related transcriptional regulator</fullName>
    </submittedName>
</protein>
<dbReference type="InterPro" id="IPR036388">
    <property type="entry name" value="WH-like_DNA-bd_sf"/>
</dbReference>
<dbReference type="PROSITE" id="PS50043">
    <property type="entry name" value="HTH_LUXR_2"/>
    <property type="match status" value="1"/>
</dbReference>